<dbReference type="Proteomes" id="UP000324222">
    <property type="component" value="Unassembled WGS sequence"/>
</dbReference>
<evidence type="ECO:0000313" key="2">
    <source>
        <dbReference type="EMBL" id="MPC09710.1"/>
    </source>
</evidence>
<feature type="compositionally biased region" description="Basic and acidic residues" evidence="1">
    <location>
        <begin position="110"/>
        <end position="123"/>
    </location>
</feature>
<evidence type="ECO:0000313" key="3">
    <source>
        <dbReference type="Proteomes" id="UP000324222"/>
    </source>
</evidence>
<dbReference type="AlphaFoldDB" id="A0A5B7CK35"/>
<accession>A0A5B7CK35</accession>
<gene>
    <name evidence="2" type="ORF">E2C01_002329</name>
</gene>
<dbReference type="EMBL" id="VSRR010000081">
    <property type="protein sequence ID" value="MPC09710.1"/>
    <property type="molecule type" value="Genomic_DNA"/>
</dbReference>
<feature type="region of interest" description="Disordered" evidence="1">
    <location>
        <begin position="110"/>
        <end position="135"/>
    </location>
</feature>
<sequence>MALGDSGFPLSPRALETAKPLSPILYPPPNPPPPPPLSPPSPPPGPPPHLPQENIKRTYLYLRIMHVLSAQEINWWSKRREEPESVTSWRKKVKDKYVGSVMKGASLRAYLDRQKEEGTEGRRRREGRTGTGDGK</sequence>
<keyword evidence="3" id="KW-1185">Reference proteome</keyword>
<feature type="compositionally biased region" description="Pro residues" evidence="1">
    <location>
        <begin position="25"/>
        <end position="50"/>
    </location>
</feature>
<organism evidence="2 3">
    <name type="scientific">Portunus trituberculatus</name>
    <name type="common">Swimming crab</name>
    <name type="synonym">Neptunus trituberculatus</name>
    <dbReference type="NCBI Taxonomy" id="210409"/>
    <lineage>
        <taxon>Eukaryota</taxon>
        <taxon>Metazoa</taxon>
        <taxon>Ecdysozoa</taxon>
        <taxon>Arthropoda</taxon>
        <taxon>Crustacea</taxon>
        <taxon>Multicrustacea</taxon>
        <taxon>Malacostraca</taxon>
        <taxon>Eumalacostraca</taxon>
        <taxon>Eucarida</taxon>
        <taxon>Decapoda</taxon>
        <taxon>Pleocyemata</taxon>
        <taxon>Brachyura</taxon>
        <taxon>Eubrachyura</taxon>
        <taxon>Portunoidea</taxon>
        <taxon>Portunidae</taxon>
        <taxon>Portuninae</taxon>
        <taxon>Portunus</taxon>
    </lineage>
</organism>
<feature type="region of interest" description="Disordered" evidence="1">
    <location>
        <begin position="19"/>
        <end position="54"/>
    </location>
</feature>
<protein>
    <submittedName>
        <fullName evidence="2">Uncharacterized protein</fullName>
    </submittedName>
</protein>
<comment type="caution">
    <text evidence="2">The sequence shown here is derived from an EMBL/GenBank/DDBJ whole genome shotgun (WGS) entry which is preliminary data.</text>
</comment>
<name>A0A5B7CK35_PORTR</name>
<reference evidence="2 3" key="1">
    <citation type="submission" date="2019-05" db="EMBL/GenBank/DDBJ databases">
        <title>Another draft genome of Portunus trituberculatus and its Hox gene families provides insights of decapod evolution.</title>
        <authorList>
            <person name="Jeong J.-H."/>
            <person name="Song I."/>
            <person name="Kim S."/>
            <person name="Choi T."/>
            <person name="Kim D."/>
            <person name="Ryu S."/>
            <person name="Kim W."/>
        </authorList>
    </citation>
    <scope>NUCLEOTIDE SEQUENCE [LARGE SCALE GENOMIC DNA]</scope>
    <source>
        <tissue evidence="2">Muscle</tissue>
    </source>
</reference>
<evidence type="ECO:0000256" key="1">
    <source>
        <dbReference type="SAM" id="MobiDB-lite"/>
    </source>
</evidence>
<proteinExistence type="predicted"/>